<dbReference type="PANTHER" id="PTHR46148:SF58">
    <property type="entry name" value="RETROTRANSPOSON PROTEIN"/>
    <property type="match status" value="1"/>
</dbReference>
<dbReference type="PANTHER" id="PTHR46148">
    <property type="entry name" value="CHROMO DOMAIN-CONTAINING PROTEIN"/>
    <property type="match status" value="1"/>
</dbReference>
<keyword evidence="3" id="KW-1185">Reference proteome</keyword>
<reference evidence="2" key="1">
    <citation type="submission" date="2023-08" db="EMBL/GenBank/DDBJ databases">
        <title>A de novo genome assembly of Solanum verrucosum Schlechtendal, a Mexican diploid species geographically isolated from the other diploid A-genome species in potato relatives.</title>
        <authorList>
            <person name="Hosaka K."/>
        </authorList>
    </citation>
    <scope>NUCLEOTIDE SEQUENCE</scope>
    <source>
        <tissue evidence="2">Young leaves</tissue>
    </source>
</reference>
<dbReference type="Proteomes" id="UP001234989">
    <property type="component" value="Chromosome 4"/>
</dbReference>
<evidence type="ECO:0000313" key="2">
    <source>
        <dbReference type="EMBL" id="WMV24791.1"/>
    </source>
</evidence>
<evidence type="ECO:0000259" key="1">
    <source>
        <dbReference type="Pfam" id="PF24626"/>
    </source>
</evidence>
<dbReference type="Pfam" id="PF24626">
    <property type="entry name" value="SH3_Tf2-1"/>
    <property type="match status" value="1"/>
</dbReference>
<dbReference type="AlphaFoldDB" id="A0AAF0QQA0"/>
<dbReference type="InterPro" id="IPR056924">
    <property type="entry name" value="SH3_Tf2-1"/>
</dbReference>
<feature type="domain" description="Tf2-1-like SH3-like" evidence="1">
    <location>
        <begin position="65"/>
        <end position="112"/>
    </location>
</feature>
<organism evidence="2 3">
    <name type="scientific">Solanum verrucosum</name>
    <dbReference type="NCBI Taxonomy" id="315347"/>
    <lineage>
        <taxon>Eukaryota</taxon>
        <taxon>Viridiplantae</taxon>
        <taxon>Streptophyta</taxon>
        <taxon>Embryophyta</taxon>
        <taxon>Tracheophyta</taxon>
        <taxon>Spermatophyta</taxon>
        <taxon>Magnoliopsida</taxon>
        <taxon>eudicotyledons</taxon>
        <taxon>Gunneridae</taxon>
        <taxon>Pentapetalae</taxon>
        <taxon>asterids</taxon>
        <taxon>lamiids</taxon>
        <taxon>Solanales</taxon>
        <taxon>Solanaceae</taxon>
        <taxon>Solanoideae</taxon>
        <taxon>Solaneae</taxon>
        <taxon>Solanum</taxon>
    </lineage>
</organism>
<name>A0AAF0QQA0_SOLVR</name>
<dbReference type="EMBL" id="CP133615">
    <property type="protein sequence ID" value="WMV24791.1"/>
    <property type="molecule type" value="Genomic_DNA"/>
</dbReference>
<proteinExistence type="predicted"/>
<sequence>HLRDPYPRTVDGSTGRGLGVVDQAVLTALGSVGVLLKDPLGGPWGVIPRRLTPKHVILRYYEICKEGELIPRYVGQYQISKRVGKVAYELDLPSELDSVHPVLQVSMLKKCVRDPASIIPLEGLGV</sequence>
<gene>
    <name evidence="2" type="ORF">MTR67_018176</name>
</gene>
<feature type="non-terminal residue" evidence="2">
    <location>
        <position position="1"/>
    </location>
</feature>
<accession>A0AAF0QQA0</accession>
<evidence type="ECO:0000313" key="3">
    <source>
        <dbReference type="Proteomes" id="UP001234989"/>
    </source>
</evidence>
<protein>
    <recommendedName>
        <fullName evidence="1">Tf2-1-like SH3-like domain-containing protein</fullName>
    </recommendedName>
</protein>